<dbReference type="GO" id="GO:0009086">
    <property type="term" value="P:methionine biosynthetic process"/>
    <property type="evidence" value="ECO:0007669"/>
    <property type="project" value="UniProtKB-KW"/>
</dbReference>
<keyword evidence="16" id="KW-1185">Reference proteome</keyword>
<organism evidence="15 16">
    <name type="scientific">Limibacillus halophilus</name>
    <dbReference type="NCBI Taxonomy" id="1579333"/>
    <lineage>
        <taxon>Bacteria</taxon>
        <taxon>Pseudomonadati</taxon>
        <taxon>Pseudomonadota</taxon>
        <taxon>Alphaproteobacteria</taxon>
        <taxon>Rhodospirillales</taxon>
        <taxon>Rhodovibrionaceae</taxon>
        <taxon>Limibacillus</taxon>
    </lineage>
</organism>
<evidence type="ECO:0000256" key="12">
    <source>
        <dbReference type="HAMAP-Rule" id="MF_01576"/>
    </source>
</evidence>
<name>A0A839SU18_9PROT</name>
<dbReference type="InterPro" id="IPR020631">
    <property type="entry name" value="THF_DH/CycHdrlase_NAD-bd_dom"/>
</dbReference>
<feature type="domain" description="Tetrahydrofolate dehydrogenase/cyclohydrolase NAD(P)-binding" evidence="14">
    <location>
        <begin position="149"/>
        <end position="295"/>
    </location>
</feature>
<dbReference type="Proteomes" id="UP000581135">
    <property type="component" value="Unassembled WGS sequence"/>
</dbReference>
<keyword evidence="8 12" id="KW-0560">Oxidoreductase</keyword>
<comment type="similarity">
    <text evidence="12">Belongs to the tetrahydrofolate dehydrogenase/cyclohydrolase family.</text>
</comment>
<accession>A0A839SU18</accession>
<keyword evidence="5 12" id="KW-0658">Purine biosynthesis</keyword>
<dbReference type="HAMAP" id="MF_01576">
    <property type="entry name" value="THF_DHG_CYH"/>
    <property type="match status" value="1"/>
</dbReference>
<dbReference type="GO" id="GO:0005829">
    <property type="term" value="C:cytosol"/>
    <property type="evidence" value="ECO:0007669"/>
    <property type="project" value="TreeGrafter"/>
</dbReference>
<dbReference type="GO" id="GO:0000105">
    <property type="term" value="P:L-histidine biosynthetic process"/>
    <property type="evidence" value="ECO:0007669"/>
    <property type="project" value="UniProtKB-KW"/>
</dbReference>
<reference evidence="15 16" key="1">
    <citation type="submission" date="2020-08" db="EMBL/GenBank/DDBJ databases">
        <title>Genomic Encyclopedia of Type Strains, Phase III (KMG-III): the genomes of soil and plant-associated and newly described type strains.</title>
        <authorList>
            <person name="Whitman W."/>
        </authorList>
    </citation>
    <scope>NUCLEOTIDE SEQUENCE [LARGE SCALE GENOMIC DNA]</scope>
    <source>
        <strain evidence="15 16">CECT 8803</strain>
    </source>
</reference>
<comment type="function">
    <text evidence="12">Catalyzes the oxidation of 5,10-methylenetetrahydrofolate to 5,10-methenyltetrahydrofolate and then the hydrolysis of 5,10-methenyltetrahydrofolate to 10-formyltetrahydrofolate.</text>
</comment>
<comment type="pathway">
    <text evidence="1 12">One-carbon metabolism; tetrahydrofolate interconversion.</text>
</comment>
<dbReference type="GO" id="GO:0006164">
    <property type="term" value="P:purine nucleotide biosynthetic process"/>
    <property type="evidence" value="ECO:0007669"/>
    <property type="project" value="UniProtKB-KW"/>
</dbReference>
<dbReference type="Pfam" id="PF00763">
    <property type="entry name" value="THF_DHG_CYH"/>
    <property type="match status" value="1"/>
</dbReference>
<feature type="binding site" evidence="12">
    <location>
        <begin position="175"/>
        <end position="177"/>
    </location>
    <ligand>
        <name>NADP(+)</name>
        <dbReference type="ChEBI" id="CHEBI:58349"/>
    </ligand>
</feature>
<protein>
    <recommendedName>
        <fullName evidence="12">Bifunctional protein FolD</fullName>
    </recommendedName>
    <domain>
        <recommendedName>
            <fullName evidence="12">Methylenetetrahydrofolate dehydrogenase</fullName>
            <ecNumber evidence="12">1.5.1.5</ecNumber>
        </recommendedName>
    </domain>
    <domain>
        <recommendedName>
            <fullName evidence="12">Methenyltetrahydrofolate cyclohydrolase</fullName>
            <ecNumber evidence="12">3.5.4.9</ecNumber>
        </recommendedName>
    </domain>
</protein>
<dbReference type="UniPathway" id="UPA00193"/>
<dbReference type="Gene3D" id="3.40.50.10860">
    <property type="entry name" value="Leucine Dehydrogenase, chain A, domain 1"/>
    <property type="match status" value="1"/>
</dbReference>
<keyword evidence="11 12" id="KW-0511">Multifunctional enzyme</keyword>
<evidence type="ECO:0000256" key="4">
    <source>
        <dbReference type="ARBA" id="ARBA00022605"/>
    </source>
</evidence>
<evidence type="ECO:0000256" key="6">
    <source>
        <dbReference type="ARBA" id="ARBA00022801"/>
    </source>
</evidence>
<dbReference type="InterPro" id="IPR036291">
    <property type="entry name" value="NAD(P)-bd_dom_sf"/>
</dbReference>
<dbReference type="GO" id="GO:0004477">
    <property type="term" value="F:methenyltetrahydrofolate cyclohydrolase activity"/>
    <property type="evidence" value="ECO:0007669"/>
    <property type="project" value="UniProtKB-UniRule"/>
</dbReference>
<dbReference type="InterPro" id="IPR046346">
    <property type="entry name" value="Aminoacid_DH-like_N_sf"/>
</dbReference>
<dbReference type="FunFam" id="3.40.50.720:FF:000006">
    <property type="entry name" value="Bifunctional protein FolD"/>
    <property type="match status" value="1"/>
</dbReference>
<feature type="binding site" evidence="12">
    <location>
        <position position="241"/>
    </location>
    <ligand>
        <name>NADP(+)</name>
        <dbReference type="ChEBI" id="CHEBI:58349"/>
    </ligand>
</feature>
<dbReference type="RefSeq" id="WP_183415996.1">
    <property type="nucleotide sequence ID" value="NZ_JACHXA010000003.1"/>
</dbReference>
<comment type="subunit">
    <text evidence="2 12">Homodimer.</text>
</comment>
<dbReference type="EC" id="1.5.1.5" evidence="12"/>
<comment type="caution">
    <text evidence="12">Lacks conserved residue(s) required for the propagation of feature annotation.</text>
</comment>
<sequence>MALSEARKTPVDHKILDGRVIGEGIRAEVAREARALADAGWPPRLISIAVGDTDAAMIYIRNQQRVAEKLGIAFEQKLFPAEATRAEVLAAIAALNADPRVTGIIIQRPVPDHLLIKELQGAVHPFKDVEGMHPASIGNIVYNDLVMGPCTSVAAVEMLKHTGLRLQGLEVVVIGHSEIVGKPIAFLLMSEGATVTVCHHMTRNLQVHSRQADAVFVAVGKPGLVTGNMIKPGAAVIDIGINQIDLPDGGTRVVGDADYDSCYDVAGWITPVPGGVGPVTVSILLRNLVTAAKLQRGHYERAFRGGFTPCAPAVAPVAE</sequence>
<dbReference type="EC" id="3.5.4.9" evidence="12"/>
<keyword evidence="6 12" id="KW-0378">Hydrolase</keyword>
<dbReference type="GO" id="GO:0004488">
    <property type="term" value="F:methylenetetrahydrofolate dehydrogenase (NADP+) activity"/>
    <property type="evidence" value="ECO:0007669"/>
    <property type="project" value="UniProtKB-UniRule"/>
</dbReference>
<keyword evidence="9 12" id="KW-0368">Histidine biosynthesis</keyword>
<comment type="catalytic activity">
    <reaction evidence="12">
        <text>(6R)-5,10-methylene-5,6,7,8-tetrahydrofolate + NADP(+) = (6R)-5,10-methenyltetrahydrofolate + NADPH</text>
        <dbReference type="Rhea" id="RHEA:22812"/>
        <dbReference type="ChEBI" id="CHEBI:15636"/>
        <dbReference type="ChEBI" id="CHEBI:57455"/>
        <dbReference type="ChEBI" id="CHEBI:57783"/>
        <dbReference type="ChEBI" id="CHEBI:58349"/>
        <dbReference type="EC" id="1.5.1.5"/>
    </reaction>
</comment>
<dbReference type="SUPFAM" id="SSF53223">
    <property type="entry name" value="Aminoacid dehydrogenase-like, N-terminal domain"/>
    <property type="match status" value="1"/>
</dbReference>
<dbReference type="GO" id="GO:0035999">
    <property type="term" value="P:tetrahydrofolate interconversion"/>
    <property type="evidence" value="ECO:0007669"/>
    <property type="project" value="UniProtKB-UniRule"/>
</dbReference>
<evidence type="ECO:0000256" key="2">
    <source>
        <dbReference type="ARBA" id="ARBA00011738"/>
    </source>
</evidence>
<evidence type="ECO:0000256" key="7">
    <source>
        <dbReference type="ARBA" id="ARBA00022857"/>
    </source>
</evidence>
<dbReference type="SUPFAM" id="SSF51735">
    <property type="entry name" value="NAD(P)-binding Rossmann-fold domains"/>
    <property type="match status" value="1"/>
</dbReference>
<dbReference type="PANTHER" id="PTHR48099">
    <property type="entry name" value="C-1-TETRAHYDROFOLATE SYNTHASE, CYTOPLASMIC-RELATED"/>
    <property type="match status" value="1"/>
</dbReference>
<keyword evidence="10 12" id="KW-0486">Methionine biosynthesis</keyword>
<dbReference type="PRINTS" id="PR00085">
    <property type="entry name" value="THFDHDRGNASE"/>
</dbReference>
<evidence type="ECO:0000256" key="3">
    <source>
        <dbReference type="ARBA" id="ARBA00022563"/>
    </source>
</evidence>
<dbReference type="Pfam" id="PF02882">
    <property type="entry name" value="THF_DHG_CYH_C"/>
    <property type="match status" value="1"/>
</dbReference>
<dbReference type="Gene3D" id="3.40.50.720">
    <property type="entry name" value="NAD(P)-binding Rossmann-like Domain"/>
    <property type="match status" value="1"/>
</dbReference>
<gene>
    <name evidence="12" type="primary">folD</name>
    <name evidence="15" type="ORF">FHR98_001479</name>
</gene>
<keyword evidence="4 12" id="KW-0028">Amino-acid biosynthesis</keyword>
<proteinExistence type="inferred from homology"/>
<feature type="domain" description="Tetrahydrofolate dehydrogenase/cyclohydrolase catalytic" evidence="13">
    <location>
        <begin position="16"/>
        <end position="130"/>
    </location>
</feature>
<evidence type="ECO:0000259" key="13">
    <source>
        <dbReference type="Pfam" id="PF00763"/>
    </source>
</evidence>
<dbReference type="PANTHER" id="PTHR48099:SF5">
    <property type="entry name" value="C-1-TETRAHYDROFOLATE SYNTHASE, CYTOPLASMIC"/>
    <property type="match status" value="1"/>
</dbReference>
<evidence type="ECO:0000313" key="15">
    <source>
        <dbReference type="EMBL" id="MBB3065200.1"/>
    </source>
</evidence>
<evidence type="ECO:0000256" key="5">
    <source>
        <dbReference type="ARBA" id="ARBA00022755"/>
    </source>
</evidence>
<comment type="caution">
    <text evidence="15">The sequence shown here is derived from an EMBL/GenBank/DDBJ whole genome shotgun (WGS) entry which is preliminary data.</text>
</comment>
<evidence type="ECO:0000256" key="1">
    <source>
        <dbReference type="ARBA" id="ARBA00004777"/>
    </source>
</evidence>
<keyword evidence="7 12" id="KW-0521">NADP</keyword>
<evidence type="ECO:0000256" key="11">
    <source>
        <dbReference type="ARBA" id="ARBA00023268"/>
    </source>
</evidence>
<evidence type="ECO:0000256" key="9">
    <source>
        <dbReference type="ARBA" id="ARBA00023102"/>
    </source>
</evidence>
<evidence type="ECO:0000313" key="16">
    <source>
        <dbReference type="Proteomes" id="UP000581135"/>
    </source>
</evidence>
<dbReference type="InterPro" id="IPR020630">
    <property type="entry name" value="THF_DH/CycHdrlase_cat_dom"/>
</dbReference>
<evidence type="ECO:0000256" key="10">
    <source>
        <dbReference type="ARBA" id="ARBA00023167"/>
    </source>
</evidence>
<evidence type="ECO:0000259" key="14">
    <source>
        <dbReference type="Pfam" id="PF02882"/>
    </source>
</evidence>
<dbReference type="EMBL" id="JACHXA010000003">
    <property type="protein sequence ID" value="MBB3065200.1"/>
    <property type="molecule type" value="Genomic_DNA"/>
</dbReference>
<keyword evidence="3 12" id="KW-0554">One-carbon metabolism</keyword>
<dbReference type="CDD" id="cd01080">
    <property type="entry name" value="NAD_bind_m-THF_DH_Cyclohyd"/>
    <property type="match status" value="1"/>
</dbReference>
<evidence type="ECO:0000256" key="8">
    <source>
        <dbReference type="ARBA" id="ARBA00023002"/>
    </source>
</evidence>
<comment type="catalytic activity">
    <reaction evidence="12">
        <text>(6R)-5,10-methenyltetrahydrofolate + H2O = (6R)-10-formyltetrahydrofolate + H(+)</text>
        <dbReference type="Rhea" id="RHEA:23700"/>
        <dbReference type="ChEBI" id="CHEBI:15377"/>
        <dbReference type="ChEBI" id="CHEBI:15378"/>
        <dbReference type="ChEBI" id="CHEBI:57455"/>
        <dbReference type="ChEBI" id="CHEBI:195366"/>
        <dbReference type="EC" id="3.5.4.9"/>
    </reaction>
</comment>
<dbReference type="InterPro" id="IPR000672">
    <property type="entry name" value="THF_DH/CycHdrlase"/>
</dbReference>
<dbReference type="AlphaFoldDB" id="A0A839SU18"/>